<evidence type="ECO:0000313" key="5">
    <source>
        <dbReference type="Proteomes" id="UP000000305"/>
    </source>
</evidence>
<dbReference type="KEGG" id="dpx:DAPPUDRAFT_327708"/>
<dbReference type="EMBL" id="GL732616">
    <property type="protein sequence ID" value="EFX70919.1"/>
    <property type="molecule type" value="Genomic_DNA"/>
</dbReference>
<evidence type="ECO:0000313" key="4">
    <source>
        <dbReference type="EMBL" id="EFX70919.1"/>
    </source>
</evidence>
<dbReference type="AlphaFoldDB" id="E9HBG8"/>
<keyword evidence="1 2" id="KW-0193">Cuticle</keyword>
<dbReference type="Pfam" id="PF00379">
    <property type="entry name" value="Chitin_bind_4"/>
    <property type="match status" value="1"/>
</dbReference>
<dbReference type="InParanoid" id="E9HBG8"/>
<dbReference type="PROSITE" id="PS51155">
    <property type="entry name" value="CHIT_BIND_RR_2"/>
    <property type="match status" value="1"/>
</dbReference>
<evidence type="ECO:0000256" key="1">
    <source>
        <dbReference type="ARBA" id="ARBA00022460"/>
    </source>
</evidence>
<dbReference type="InterPro" id="IPR000618">
    <property type="entry name" value="Insect_cuticle"/>
</dbReference>
<dbReference type="PhylomeDB" id="E9HBG8"/>
<accession>E9HBG8</accession>
<feature type="chain" id="PRO_5003241016" description="Cuticular protein" evidence="3">
    <location>
        <begin position="19"/>
        <end position="197"/>
    </location>
</feature>
<dbReference type="HOGENOM" id="CLU_1385464_0_0_1"/>
<dbReference type="PANTHER" id="PTHR10380">
    <property type="entry name" value="CUTICLE PROTEIN"/>
    <property type="match status" value="1"/>
</dbReference>
<protein>
    <recommendedName>
        <fullName evidence="6">Cuticular protein</fullName>
    </recommendedName>
</protein>
<dbReference type="OrthoDB" id="6346044at2759"/>
<evidence type="ECO:0008006" key="6">
    <source>
        <dbReference type="Google" id="ProtNLM"/>
    </source>
</evidence>
<dbReference type="PANTHER" id="PTHR10380:SF224">
    <property type="entry name" value="CUTICULAR PROTEIN 12A"/>
    <property type="match status" value="1"/>
</dbReference>
<evidence type="ECO:0000256" key="3">
    <source>
        <dbReference type="SAM" id="SignalP"/>
    </source>
</evidence>
<keyword evidence="5" id="KW-1185">Reference proteome</keyword>
<dbReference type="GO" id="GO:0062129">
    <property type="term" value="C:chitin-based extracellular matrix"/>
    <property type="evidence" value="ECO:0000318"/>
    <property type="project" value="GO_Central"/>
</dbReference>
<dbReference type="InterPro" id="IPR031311">
    <property type="entry name" value="CHIT_BIND_RR_consensus"/>
</dbReference>
<organism evidence="4 5">
    <name type="scientific">Daphnia pulex</name>
    <name type="common">Water flea</name>
    <dbReference type="NCBI Taxonomy" id="6669"/>
    <lineage>
        <taxon>Eukaryota</taxon>
        <taxon>Metazoa</taxon>
        <taxon>Ecdysozoa</taxon>
        <taxon>Arthropoda</taxon>
        <taxon>Crustacea</taxon>
        <taxon>Branchiopoda</taxon>
        <taxon>Diplostraca</taxon>
        <taxon>Cladocera</taxon>
        <taxon>Anomopoda</taxon>
        <taxon>Daphniidae</taxon>
        <taxon>Daphnia</taxon>
    </lineage>
</organism>
<dbReference type="STRING" id="6669.E9HBG8"/>
<dbReference type="GO" id="GO:0008010">
    <property type="term" value="F:structural constituent of chitin-based larval cuticle"/>
    <property type="evidence" value="ECO:0000318"/>
    <property type="project" value="GO_Central"/>
</dbReference>
<evidence type="ECO:0000256" key="2">
    <source>
        <dbReference type="PROSITE-ProRule" id="PRU00497"/>
    </source>
</evidence>
<dbReference type="Proteomes" id="UP000000305">
    <property type="component" value="Unassembled WGS sequence"/>
</dbReference>
<dbReference type="PRINTS" id="PR00947">
    <property type="entry name" value="CUTICLE"/>
</dbReference>
<proteinExistence type="predicted"/>
<gene>
    <name evidence="4" type="ORF">DAPPUDRAFT_327708</name>
</gene>
<reference evidence="4 5" key="1">
    <citation type="journal article" date="2011" name="Science">
        <title>The ecoresponsive genome of Daphnia pulex.</title>
        <authorList>
            <person name="Colbourne J.K."/>
            <person name="Pfrender M.E."/>
            <person name="Gilbert D."/>
            <person name="Thomas W.K."/>
            <person name="Tucker A."/>
            <person name="Oakley T.H."/>
            <person name="Tokishita S."/>
            <person name="Aerts A."/>
            <person name="Arnold G.J."/>
            <person name="Basu M.K."/>
            <person name="Bauer D.J."/>
            <person name="Caceres C.E."/>
            <person name="Carmel L."/>
            <person name="Casola C."/>
            <person name="Choi J.H."/>
            <person name="Detter J.C."/>
            <person name="Dong Q."/>
            <person name="Dusheyko S."/>
            <person name="Eads B.D."/>
            <person name="Frohlich T."/>
            <person name="Geiler-Samerotte K.A."/>
            <person name="Gerlach D."/>
            <person name="Hatcher P."/>
            <person name="Jogdeo S."/>
            <person name="Krijgsveld J."/>
            <person name="Kriventseva E.V."/>
            <person name="Kultz D."/>
            <person name="Laforsch C."/>
            <person name="Lindquist E."/>
            <person name="Lopez J."/>
            <person name="Manak J.R."/>
            <person name="Muller J."/>
            <person name="Pangilinan J."/>
            <person name="Patwardhan R.P."/>
            <person name="Pitluck S."/>
            <person name="Pritham E.J."/>
            <person name="Rechtsteiner A."/>
            <person name="Rho M."/>
            <person name="Rogozin I.B."/>
            <person name="Sakarya O."/>
            <person name="Salamov A."/>
            <person name="Schaack S."/>
            <person name="Shapiro H."/>
            <person name="Shiga Y."/>
            <person name="Skalitzky C."/>
            <person name="Smith Z."/>
            <person name="Souvorov A."/>
            <person name="Sung W."/>
            <person name="Tang Z."/>
            <person name="Tsuchiya D."/>
            <person name="Tu H."/>
            <person name="Vos H."/>
            <person name="Wang M."/>
            <person name="Wolf Y.I."/>
            <person name="Yamagata H."/>
            <person name="Yamada T."/>
            <person name="Ye Y."/>
            <person name="Shaw J.R."/>
            <person name="Andrews J."/>
            <person name="Crease T.J."/>
            <person name="Tang H."/>
            <person name="Lucas S.M."/>
            <person name="Robertson H.M."/>
            <person name="Bork P."/>
            <person name="Koonin E.V."/>
            <person name="Zdobnov E.M."/>
            <person name="Grigoriev I.V."/>
            <person name="Lynch M."/>
            <person name="Boore J.L."/>
        </authorList>
    </citation>
    <scope>NUCLEOTIDE SEQUENCE [LARGE SCALE GENOMIC DNA]</scope>
</reference>
<keyword evidence="3" id="KW-0732">Signal</keyword>
<sequence>MVSLKVIVMLAVLSGALALPAGTLPRVSKERVVVAKEEPVAPARDYAFNYDIQDGFVGMTHSRSEVQRNGIVRGFYRYSRPDGVLVTVTYTADETGFHPVITEEAAPNLFSPSAVQTMYSSDNPEQIKITLTEDDVDLTRQKAEAAKVAGTKLRTRVQSRSETNSQLIDQKDSRFSRMLIPVKIPAVNSQTRFNYYE</sequence>
<feature type="signal peptide" evidence="3">
    <location>
        <begin position="1"/>
        <end position="18"/>
    </location>
</feature>
<dbReference type="PROSITE" id="PS00233">
    <property type="entry name" value="CHIT_BIND_RR_1"/>
    <property type="match status" value="1"/>
</dbReference>
<dbReference type="InterPro" id="IPR050468">
    <property type="entry name" value="Cuticle_Struct_Prot"/>
</dbReference>
<name>E9HBG8_DAPPU</name>